<name>A0A286D5T3_9GAMM</name>
<feature type="signal peptide" evidence="1">
    <location>
        <begin position="1"/>
        <end position="27"/>
    </location>
</feature>
<sequence length="317" mass="34699">MRTKTTNTMLALSVLLLSACGKGPELADGEKKIGVPVDELEEAAVAATAAAAPLRCPPKVRKGLNGPDIMALRLGMTLEEALATARCGLGEDAVVTEEKRWLDRIDTHGIELGTQFFTVEKGSYRPCNYAREWQECRGKFKWEHVDEVVSVATPGGPGKETAAVIWRTQNFRDGQMPPVDAALEALIGKYGQPQIRENSDAQRGYSAGYRDLQWVYDRAGNPLSKANPLFDQCRGAVHAHSGDKRARWREGCGLNIAARVSMSGKNPGLAMELTTVMVQQSDLYAQVEAMRSDLQRVGQARREEEIKEAGDASDVRL</sequence>
<dbReference type="Proteomes" id="UP000219374">
    <property type="component" value="Unassembled WGS sequence"/>
</dbReference>
<dbReference type="EMBL" id="OCND01000003">
    <property type="protein sequence ID" value="SOD54010.1"/>
    <property type="molecule type" value="Genomic_DNA"/>
</dbReference>
<evidence type="ECO:0000256" key="1">
    <source>
        <dbReference type="SAM" id="SignalP"/>
    </source>
</evidence>
<evidence type="ECO:0000313" key="3">
    <source>
        <dbReference type="Proteomes" id="UP000219374"/>
    </source>
</evidence>
<keyword evidence="1" id="KW-0732">Signal</keyword>
<proteinExistence type="predicted"/>
<dbReference type="PROSITE" id="PS51257">
    <property type="entry name" value="PROKAR_LIPOPROTEIN"/>
    <property type="match status" value="1"/>
</dbReference>
<protein>
    <recommendedName>
        <fullName evidence="4">Lipoprotein</fullName>
    </recommendedName>
</protein>
<dbReference type="AlphaFoldDB" id="A0A286D5T3"/>
<evidence type="ECO:0000313" key="2">
    <source>
        <dbReference type="EMBL" id="SOD54010.1"/>
    </source>
</evidence>
<feature type="chain" id="PRO_5012018504" description="Lipoprotein" evidence="1">
    <location>
        <begin position="28"/>
        <end position="317"/>
    </location>
</feature>
<organism evidence="2 3">
    <name type="scientific">Pseudoxanthomonas wuyuanensis</name>
    <dbReference type="NCBI Taxonomy" id="1073196"/>
    <lineage>
        <taxon>Bacteria</taxon>
        <taxon>Pseudomonadati</taxon>
        <taxon>Pseudomonadota</taxon>
        <taxon>Gammaproteobacteria</taxon>
        <taxon>Lysobacterales</taxon>
        <taxon>Lysobacteraceae</taxon>
        <taxon>Pseudoxanthomonas</taxon>
    </lineage>
</organism>
<evidence type="ECO:0008006" key="4">
    <source>
        <dbReference type="Google" id="ProtNLM"/>
    </source>
</evidence>
<dbReference type="RefSeq" id="WP_141400750.1">
    <property type="nucleotide sequence ID" value="NZ_OCND01000003.1"/>
</dbReference>
<keyword evidence="3" id="KW-1185">Reference proteome</keyword>
<dbReference type="OrthoDB" id="7476745at2"/>
<reference evidence="2 3" key="1">
    <citation type="submission" date="2017-09" db="EMBL/GenBank/DDBJ databases">
        <authorList>
            <person name="Ehlers B."/>
            <person name="Leendertz F.H."/>
        </authorList>
    </citation>
    <scope>NUCLEOTIDE SEQUENCE [LARGE SCALE GENOMIC DNA]</scope>
    <source>
        <strain evidence="2 3">CGMCC 1.10978</strain>
    </source>
</reference>
<gene>
    <name evidence="2" type="ORF">SAMN06296416_10342</name>
</gene>
<accession>A0A286D5T3</accession>